<protein>
    <recommendedName>
        <fullName evidence="3">DUF1508 domain-containing protein</fullName>
    </recommendedName>
</protein>
<name>A0A6M9PXC7_9BURK</name>
<organism evidence="1 2">
    <name type="scientific">Polynucleobacter tropicus</name>
    <dbReference type="NCBI Taxonomy" id="1743174"/>
    <lineage>
        <taxon>Bacteria</taxon>
        <taxon>Pseudomonadati</taxon>
        <taxon>Pseudomonadota</taxon>
        <taxon>Betaproteobacteria</taxon>
        <taxon>Burkholderiales</taxon>
        <taxon>Burkholderiaceae</taxon>
        <taxon>Polynucleobacter</taxon>
    </lineage>
</organism>
<dbReference type="EMBL" id="CP028942">
    <property type="protein sequence ID" value="QKM64931.1"/>
    <property type="molecule type" value="Genomic_DNA"/>
</dbReference>
<reference evidence="1 2" key="1">
    <citation type="submission" date="2018-04" db="EMBL/GenBank/DDBJ databases">
        <title>Polynucleobacter sp. UH21B genome.</title>
        <authorList>
            <person name="Hahn M.W."/>
        </authorList>
    </citation>
    <scope>NUCLEOTIDE SEQUENCE [LARGE SCALE GENOMIC DNA]</scope>
    <source>
        <strain evidence="1 2">MWH-UH21B</strain>
    </source>
</reference>
<dbReference type="Proteomes" id="UP000503312">
    <property type="component" value="Chromosome"/>
</dbReference>
<gene>
    <name evidence="1" type="ORF">DCO17_06630</name>
</gene>
<evidence type="ECO:0008006" key="3">
    <source>
        <dbReference type="Google" id="ProtNLM"/>
    </source>
</evidence>
<dbReference type="KEGG" id="ptrp:DCO17_06630"/>
<evidence type="ECO:0000313" key="1">
    <source>
        <dbReference type="EMBL" id="QKM64931.1"/>
    </source>
</evidence>
<sequence length="72" mass="8503">MCMAIKKESTHQLIHRNLTLYQREHSAVWQCRYKVDNKWIRATTKETQLDLAINKANELLVKQGFLSALVFQ</sequence>
<evidence type="ECO:0000313" key="2">
    <source>
        <dbReference type="Proteomes" id="UP000503312"/>
    </source>
</evidence>
<dbReference type="AlphaFoldDB" id="A0A6M9PXC7"/>
<accession>A0A6M9PXC7</accession>
<keyword evidence="2" id="KW-1185">Reference proteome</keyword>
<proteinExistence type="predicted"/>